<comment type="caution">
    <text evidence="4">The sequence shown here is derived from an EMBL/GenBank/DDBJ whole genome shotgun (WGS) entry which is preliminary data.</text>
</comment>
<feature type="compositionally biased region" description="Polar residues" evidence="3">
    <location>
        <begin position="1"/>
        <end position="19"/>
    </location>
</feature>
<feature type="repeat" description="MBT" evidence="2">
    <location>
        <begin position="461"/>
        <end position="563"/>
    </location>
</feature>
<gene>
    <name evidence="4" type="ORF">SNE40_014288</name>
</gene>
<accession>A0AAN8JE54</accession>
<name>A0AAN8JE54_PATCE</name>
<dbReference type="AlphaFoldDB" id="A0AAN8JE54"/>
<dbReference type="EMBL" id="JAZGQO010000010">
    <property type="protein sequence ID" value="KAK6175912.1"/>
    <property type="molecule type" value="Genomic_DNA"/>
</dbReference>
<dbReference type="CDD" id="cd20094">
    <property type="entry name" value="MBT_SFMBT_rpt2"/>
    <property type="match status" value="1"/>
</dbReference>
<dbReference type="InterPro" id="IPR004092">
    <property type="entry name" value="Mbt"/>
</dbReference>
<feature type="repeat" description="MBT" evidence="2">
    <location>
        <begin position="353"/>
        <end position="453"/>
    </location>
</feature>
<dbReference type="GO" id="GO:0042393">
    <property type="term" value="F:histone binding"/>
    <property type="evidence" value="ECO:0007669"/>
    <property type="project" value="TreeGrafter"/>
</dbReference>
<keyword evidence="5" id="KW-1185">Reference proteome</keyword>
<dbReference type="GO" id="GO:0003682">
    <property type="term" value="F:chromatin binding"/>
    <property type="evidence" value="ECO:0007669"/>
    <property type="project" value="TreeGrafter"/>
</dbReference>
<dbReference type="SMART" id="SM00561">
    <property type="entry name" value="MBT"/>
    <property type="match status" value="2"/>
</dbReference>
<dbReference type="Gene3D" id="2.30.30.140">
    <property type="match status" value="2"/>
</dbReference>
<evidence type="ECO:0008006" key="6">
    <source>
        <dbReference type="Google" id="ProtNLM"/>
    </source>
</evidence>
<evidence type="ECO:0000256" key="2">
    <source>
        <dbReference type="PROSITE-ProRule" id="PRU00459"/>
    </source>
</evidence>
<dbReference type="PANTHER" id="PTHR12247:SF129">
    <property type="entry name" value="SOP-2-RELATED PROTEIN 3"/>
    <property type="match status" value="1"/>
</dbReference>
<sequence>MTSTGPGQLNFGTGSSPEVQQDDMKITTSLSAVPTAMAPEAFLSSLPQSFCFTQPTFTTAGFTTAPQITPPSSSPLNMIGFPINQLTNQFVHQIPLSQITSDIQGFPINPAILTMATGHGQFLQGGNQFSPLIMNPQQPIMTNALLGSLANTINSVTPLTIPSAPLTLNNTDTAMTDVNQITEQVQGHNEINTATNITINEAFDNVAPLPVYRENTNLPENLRQANTDSSNDSESFFGGGDTTEAPLEVYEKDCECETPTEKFVSEPLCNAFQDEDEGNSEIMRRYRRNLNSKKKKIPKENMEEEKGEKIKKECLSDDGDYCEIVTEKKVFSSIDVGDYNEDGVPIEYDEPDFVWEEYLQETGSTAVPPTAFKHVECSLQSGFVKGMKLEVPNKSSCGTYWVASVVMTCGQLLRLRYDGYVEDGTADFWCDLMTSEIHPIGWCSENKQTLQPPEAINDKVSDWKEFLMNSLTGARTAPNYLLDKTTGTTPIDQIKQGMKLEIQDSVYPNHVWLVRIIENAGGRLYLRYEGIESGSLDFWLFYLDIKLHPIGWCKENNYDYKAPDSKHLCLVLDE</sequence>
<organism evidence="4 5">
    <name type="scientific">Patella caerulea</name>
    <name type="common">Rayed Mediterranean limpet</name>
    <dbReference type="NCBI Taxonomy" id="87958"/>
    <lineage>
        <taxon>Eukaryota</taxon>
        <taxon>Metazoa</taxon>
        <taxon>Spiralia</taxon>
        <taxon>Lophotrochozoa</taxon>
        <taxon>Mollusca</taxon>
        <taxon>Gastropoda</taxon>
        <taxon>Patellogastropoda</taxon>
        <taxon>Patelloidea</taxon>
        <taxon>Patellidae</taxon>
        <taxon>Patella</taxon>
    </lineage>
</organism>
<protein>
    <recommendedName>
        <fullName evidence="6">Scm-like with four MBT domains protein 2</fullName>
    </recommendedName>
</protein>
<dbReference type="PANTHER" id="PTHR12247">
    <property type="entry name" value="POLYCOMB GROUP PROTEIN"/>
    <property type="match status" value="1"/>
</dbReference>
<proteinExistence type="predicted"/>
<dbReference type="Proteomes" id="UP001347796">
    <property type="component" value="Unassembled WGS sequence"/>
</dbReference>
<reference evidence="4 5" key="1">
    <citation type="submission" date="2024-01" db="EMBL/GenBank/DDBJ databases">
        <title>The genome of the rayed Mediterranean limpet Patella caerulea (Linnaeus, 1758).</title>
        <authorList>
            <person name="Anh-Thu Weber A."/>
            <person name="Halstead-Nussloch G."/>
        </authorList>
    </citation>
    <scope>NUCLEOTIDE SEQUENCE [LARGE SCALE GENOMIC DNA]</scope>
    <source>
        <strain evidence="4">AATW-2023a</strain>
        <tissue evidence="4">Whole specimen</tissue>
    </source>
</reference>
<evidence type="ECO:0000313" key="4">
    <source>
        <dbReference type="EMBL" id="KAK6175912.1"/>
    </source>
</evidence>
<dbReference type="PROSITE" id="PS51079">
    <property type="entry name" value="MBT"/>
    <property type="match status" value="2"/>
</dbReference>
<evidence type="ECO:0000256" key="3">
    <source>
        <dbReference type="SAM" id="MobiDB-lite"/>
    </source>
</evidence>
<evidence type="ECO:0000313" key="5">
    <source>
        <dbReference type="Proteomes" id="UP001347796"/>
    </source>
</evidence>
<dbReference type="GO" id="GO:0005634">
    <property type="term" value="C:nucleus"/>
    <property type="evidence" value="ECO:0007669"/>
    <property type="project" value="InterPro"/>
</dbReference>
<dbReference type="GO" id="GO:0045892">
    <property type="term" value="P:negative regulation of DNA-templated transcription"/>
    <property type="evidence" value="ECO:0007669"/>
    <property type="project" value="TreeGrafter"/>
</dbReference>
<feature type="region of interest" description="Disordered" evidence="3">
    <location>
        <begin position="1"/>
        <end position="20"/>
    </location>
</feature>
<dbReference type="InterPro" id="IPR050548">
    <property type="entry name" value="PcG_chromatin_remod_factors"/>
</dbReference>
<dbReference type="Pfam" id="PF02820">
    <property type="entry name" value="MBT"/>
    <property type="match status" value="2"/>
</dbReference>
<dbReference type="CDD" id="cd20093">
    <property type="entry name" value="MBT_SFMBT_rpt1"/>
    <property type="match status" value="1"/>
</dbReference>
<evidence type="ECO:0000256" key="1">
    <source>
        <dbReference type="ARBA" id="ARBA00022737"/>
    </source>
</evidence>
<dbReference type="SUPFAM" id="SSF63748">
    <property type="entry name" value="Tudor/PWWP/MBT"/>
    <property type="match status" value="2"/>
</dbReference>
<keyword evidence="1" id="KW-0677">Repeat</keyword>